<comment type="subcellular location">
    <subcellularLocation>
        <location evidence="1 4">Cell outer membrane</location>
    </subcellularLocation>
</comment>
<feature type="chain" id="PRO_5004322963" evidence="5">
    <location>
        <begin position="34"/>
        <end position="1105"/>
    </location>
</feature>
<dbReference type="eggNOG" id="COG1629">
    <property type="taxonomic scope" value="Bacteria"/>
</dbReference>
<evidence type="ECO:0000256" key="1">
    <source>
        <dbReference type="ARBA" id="ARBA00004442"/>
    </source>
</evidence>
<keyword evidence="4" id="KW-0798">TonB box</keyword>
<keyword evidence="3" id="KW-0998">Cell outer membrane</keyword>
<evidence type="ECO:0000256" key="2">
    <source>
        <dbReference type="ARBA" id="ARBA00023136"/>
    </source>
</evidence>
<evidence type="ECO:0000259" key="7">
    <source>
        <dbReference type="Pfam" id="PF07715"/>
    </source>
</evidence>
<dbReference type="EnsemblBacteria" id="AAK24975">
    <property type="protein sequence ID" value="AAK24975"/>
    <property type="gene ID" value="CC_3013"/>
</dbReference>
<feature type="domain" description="TonB-dependent receptor-like beta-barrel" evidence="6">
    <location>
        <begin position="621"/>
        <end position="1072"/>
    </location>
</feature>
<dbReference type="PIR" id="C87622">
    <property type="entry name" value="C87622"/>
</dbReference>
<evidence type="ECO:0000256" key="3">
    <source>
        <dbReference type="ARBA" id="ARBA00023237"/>
    </source>
</evidence>
<reference evidence="8 9" key="1">
    <citation type="journal article" date="2001" name="Proc. Natl. Acad. Sci. U.S.A.">
        <title>Complete genome sequence of Caulobacter crescentus.</title>
        <authorList>
            <person name="Nierman W.C."/>
            <person name="Feldblyum T.V."/>
            <person name="Laub M.T."/>
            <person name="Paulsen I.T."/>
            <person name="Nelson K.E."/>
            <person name="Eisen J.A."/>
            <person name="Heidelberg J.F."/>
            <person name="Alley M.R."/>
            <person name="Ohta N."/>
            <person name="Maddock J.R."/>
            <person name="Potocka I."/>
            <person name="Nelson W.C."/>
            <person name="Newton A."/>
            <person name="Stephens C."/>
            <person name="Phadke N.D."/>
            <person name="Ely B."/>
            <person name="DeBoy R.T."/>
            <person name="Dodson R.J."/>
            <person name="Durkin A.S."/>
            <person name="Gwinn M.L."/>
            <person name="Haft D.H."/>
            <person name="Kolonay J.F."/>
            <person name="Smit J."/>
            <person name="Craven M.B."/>
            <person name="Khouri H."/>
            <person name="Shetty J."/>
            <person name="Berry K."/>
            <person name="Utterback T."/>
            <person name="Tran K."/>
            <person name="Wolf A."/>
            <person name="Vamathevan J."/>
            <person name="Ermolaeva M."/>
            <person name="White O."/>
            <person name="Salzberg S.L."/>
            <person name="Venter J.C."/>
            <person name="Shapiro L."/>
            <person name="Fraser C.M."/>
        </authorList>
    </citation>
    <scope>NUCLEOTIDE SEQUENCE [LARGE SCALE GENOMIC DNA]</scope>
    <source>
        <strain evidence="9">ATCC 19089 / CB15</strain>
    </source>
</reference>
<dbReference type="PANTHER" id="PTHR47234:SF2">
    <property type="entry name" value="TONB-DEPENDENT RECEPTOR"/>
    <property type="match status" value="1"/>
</dbReference>
<accession>Q9A430</accession>
<dbReference type="InterPro" id="IPR012910">
    <property type="entry name" value="Plug_dom"/>
</dbReference>
<dbReference type="eggNOG" id="COG4771">
    <property type="taxonomic scope" value="Bacteria"/>
</dbReference>
<gene>
    <name evidence="8" type="ordered locus">CC_3013</name>
</gene>
<dbReference type="Pfam" id="PF07715">
    <property type="entry name" value="Plug"/>
    <property type="match status" value="1"/>
</dbReference>
<dbReference type="AlphaFoldDB" id="Q9A430"/>
<dbReference type="Pfam" id="PF00593">
    <property type="entry name" value="TonB_dep_Rec_b-barrel"/>
    <property type="match status" value="1"/>
</dbReference>
<dbReference type="EMBL" id="AE005673">
    <property type="protein sequence ID" value="AAK24975.1"/>
    <property type="molecule type" value="Genomic_DNA"/>
</dbReference>
<evidence type="ECO:0000259" key="6">
    <source>
        <dbReference type="Pfam" id="PF00593"/>
    </source>
</evidence>
<dbReference type="InterPro" id="IPR037066">
    <property type="entry name" value="Plug_dom_sf"/>
</dbReference>
<dbReference type="Proteomes" id="UP000001816">
    <property type="component" value="Chromosome"/>
</dbReference>
<dbReference type="InterPro" id="IPR000531">
    <property type="entry name" value="Beta-barrel_TonB"/>
</dbReference>
<dbReference type="KEGG" id="ccr:CC_3013"/>
<keyword evidence="8" id="KW-0675">Receptor</keyword>
<evidence type="ECO:0000256" key="4">
    <source>
        <dbReference type="RuleBase" id="RU003357"/>
    </source>
</evidence>
<dbReference type="Gene3D" id="2.170.130.10">
    <property type="entry name" value="TonB-dependent receptor, plug domain"/>
    <property type="match status" value="1"/>
</dbReference>
<feature type="domain" description="TonB-dependent receptor plug" evidence="7">
    <location>
        <begin position="69"/>
        <end position="183"/>
    </location>
</feature>
<keyword evidence="2 4" id="KW-0472">Membrane</keyword>
<evidence type="ECO:0000313" key="8">
    <source>
        <dbReference type="EMBL" id="AAK24975.1"/>
    </source>
</evidence>
<organism evidence="8 9">
    <name type="scientific">Caulobacter vibrioides (strain ATCC 19089 / CIP 103742 / CB 15)</name>
    <name type="common">Caulobacter crescentus</name>
    <dbReference type="NCBI Taxonomy" id="190650"/>
    <lineage>
        <taxon>Bacteria</taxon>
        <taxon>Pseudomonadati</taxon>
        <taxon>Pseudomonadota</taxon>
        <taxon>Alphaproteobacteria</taxon>
        <taxon>Caulobacterales</taxon>
        <taxon>Caulobacteraceae</taxon>
        <taxon>Caulobacter</taxon>
    </lineage>
</organism>
<dbReference type="STRING" id="190650.CC_3013"/>
<comment type="similarity">
    <text evidence="4">Belongs to the TonB-dependent receptor family.</text>
</comment>
<keyword evidence="5" id="KW-0732">Signal</keyword>
<dbReference type="InterPro" id="IPR036942">
    <property type="entry name" value="Beta-barrel_TonB_sf"/>
</dbReference>
<dbReference type="GO" id="GO:0009279">
    <property type="term" value="C:cell outer membrane"/>
    <property type="evidence" value="ECO:0007669"/>
    <property type="project" value="UniProtKB-SubCell"/>
</dbReference>
<protein>
    <submittedName>
        <fullName evidence="8">TonB-dependent receptor</fullName>
    </submittedName>
</protein>
<feature type="signal peptide" evidence="5">
    <location>
        <begin position="1"/>
        <end position="33"/>
    </location>
</feature>
<dbReference type="HOGENOM" id="CLU_010745_0_0_5"/>
<dbReference type="Gene3D" id="2.40.170.20">
    <property type="entry name" value="TonB-dependent receptor, beta-barrel domain"/>
    <property type="match status" value="1"/>
</dbReference>
<proteinExistence type="inferred from homology"/>
<dbReference type="SUPFAM" id="SSF56935">
    <property type="entry name" value="Porins"/>
    <property type="match status" value="1"/>
</dbReference>
<evidence type="ECO:0000313" key="9">
    <source>
        <dbReference type="Proteomes" id="UP000001816"/>
    </source>
</evidence>
<dbReference type="PANTHER" id="PTHR47234">
    <property type="match status" value="1"/>
</dbReference>
<dbReference type="BioCyc" id="CAULO:CC3013-MONOMER"/>
<dbReference type="PATRIC" id="fig|190650.5.peg.3019"/>
<sequence>MTGARTFEDNKNMALKTKVLLATTMLGSLTAFAPALALAQTAPAAPAQEAATVEEVVVTGSRIRRDPTNSPTPLIQVSRDDVVSTGQASVIDVLADIPALSGSLVPEDTTGAGLNDGGLSLLNLRDLGTGRTLTLVDGRRHVGSNGAGLSVDVDTIPRLLIQNDEVITGSNSALYGADAVSGVVNFVLRKNFDGLEVDGTVAQINQDGQLNRRLSALAGRNFFDGRLNVYASAEYEKNDEVRDSQVDWRKKAWVLLNRDSDVSNSLPDGVLDNILISDARTLSIGPVGGITVLANSLRPSDPNDPDIPFQSCSTAIAPMSANCFAIEPGNSFIYDQAGAARNPSFGTYRDENGFQRVTNIGGDGLNPNTDFSQGSRLPRSVNYRFQGGVNFDVTEDLQFFTEAKYVKEKTFDEGQQTFFDIGILPVAAGVNPSWFSTSSFNIGLDNAYLPTNVRNAILANTRTPITAFNTTTGAITTTPTISDVRARHSLFGPARSQLNEKELKRFVAGFRGSKDDFGFIHNLSYELGYTYGELKNKNFERGVDAPRYKFAADAVVDTAGIVNGKPGEIVCRVQVLDKQGATIRDDARSSRDGRTVNYAKGTKAYEEITNCKPFRVFGPGGMTQDAANYLLAEINVQEKNVQQDALGFVSGELWDFWGAGRIGLAVGAEWRREETEAIGRSSSTGDRILFMNTGPDFPTSSYETKEYFGEFRLPLLRDLPFAKSVEIGAAYRNSEYTTIGKTETYNFNLLWRPIQDVMFRATSGKSVRAPTLGETFRPPTQTFATITDPCDARVLINLTDAKIKANREKNCAALGIPAGTNIIYTSSVAGKNAGNPFLKPEESYSVTASLIITPRFWPKSTFVFDYYDIEIKDVIASVTAQTAANQCVNGDVLNAGICSTITRIGGTASGTTPAYGMIDFIQGSVNYARSTNRGIDFQFLYRTDVQDIIGKDWGRLNYRLAGNYLFEQHDFTNISNPNEHIDFETGLGLPRVRFSSRLSWEVNDKLAVTWNADWQASQWLSNGTRPFDIDDAKIDPDNRDLRYYSTRPFVQHDFTVTYAPREHLVLRGGVVNAFDREPDRWLGNSTSDNFDLFGRRFFLGFNYKM</sequence>
<evidence type="ECO:0000256" key="5">
    <source>
        <dbReference type="SAM" id="SignalP"/>
    </source>
</evidence>
<name>Q9A430_CAUVC</name>
<keyword evidence="9" id="KW-1185">Reference proteome</keyword>